<dbReference type="CDD" id="cd04301">
    <property type="entry name" value="NAT_SF"/>
    <property type="match status" value="2"/>
</dbReference>
<comment type="caution">
    <text evidence="4">The sequence shown here is derived from an EMBL/GenBank/DDBJ whole genome shotgun (WGS) entry which is preliminary data.</text>
</comment>
<evidence type="ECO:0000256" key="1">
    <source>
        <dbReference type="ARBA" id="ARBA00022679"/>
    </source>
</evidence>
<dbReference type="Proteomes" id="UP000262969">
    <property type="component" value="Unassembled WGS sequence"/>
</dbReference>
<dbReference type="EMBL" id="DPVV01000111">
    <property type="protein sequence ID" value="HCL01396.1"/>
    <property type="molecule type" value="Genomic_DNA"/>
</dbReference>
<dbReference type="Pfam" id="PF13508">
    <property type="entry name" value="Acetyltransf_7"/>
    <property type="match status" value="1"/>
</dbReference>
<keyword evidence="1 4" id="KW-0808">Transferase</keyword>
<keyword evidence="2" id="KW-0012">Acyltransferase</keyword>
<dbReference type="GO" id="GO:0016747">
    <property type="term" value="F:acyltransferase activity, transferring groups other than amino-acyl groups"/>
    <property type="evidence" value="ECO:0007669"/>
    <property type="project" value="InterPro"/>
</dbReference>
<name>A0A3D2X344_9FIRM</name>
<dbReference type="InterPro" id="IPR050680">
    <property type="entry name" value="YpeA/RimI_acetyltransf"/>
</dbReference>
<dbReference type="InterPro" id="IPR000182">
    <property type="entry name" value="GNAT_dom"/>
</dbReference>
<protein>
    <submittedName>
        <fullName evidence="4">GNAT family N-acetyltransferase</fullName>
    </submittedName>
</protein>
<dbReference type="PROSITE" id="PS51186">
    <property type="entry name" value="GNAT"/>
    <property type="match status" value="2"/>
</dbReference>
<reference evidence="4 5" key="1">
    <citation type="journal article" date="2018" name="Nat. Biotechnol.">
        <title>A standardized bacterial taxonomy based on genome phylogeny substantially revises the tree of life.</title>
        <authorList>
            <person name="Parks D.H."/>
            <person name="Chuvochina M."/>
            <person name="Waite D.W."/>
            <person name="Rinke C."/>
            <person name="Skarshewski A."/>
            <person name="Chaumeil P.A."/>
            <person name="Hugenholtz P."/>
        </authorList>
    </citation>
    <scope>NUCLEOTIDE SEQUENCE [LARGE SCALE GENOMIC DNA]</scope>
    <source>
        <strain evidence="4">UBA11728</strain>
    </source>
</reference>
<evidence type="ECO:0000256" key="2">
    <source>
        <dbReference type="ARBA" id="ARBA00023315"/>
    </source>
</evidence>
<evidence type="ECO:0000259" key="3">
    <source>
        <dbReference type="PROSITE" id="PS51186"/>
    </source>
</evidence>
<feature type="domain" description="N-acetyltransferase" evidence="3">
    <location>
        <begin position="2"/>
        <end position="170"/>
    </location>
</feature>
<sequence length="282" mass="33005">MICYRMLKNVEMETLHIAFVEAFSDYQVKIDLPFWKFHQMLKRRGFDPELSIGAFEDERLVAFVLNGYRDWNGKKTVYDFGTGVVVDYRRRGITSEMLQRIKEKMRERGIDQYLLEVLQTNQSAVSLYQKQGFHIQRTYSCYHLDKNNLSQSTTYSVESVESIELEMLYEFWDFKPSWQNSIESVKAVSEDFHYAIVRNDNIIIGYGIIDKRTGDIPQIAVHKEYRGKGIASSILSELAKNTEAMKLSILNIEIPLRSMEEFLLKVGFTSYVGQYEMLLKVE</sequence>
<proteinExistence type="predicted"/>
<dbReference type="Pfam" id="PF00583">
    <property type="entry name" value="Acetyltransf_1"/>
    <property type="match status" value="1"/>
</dbReference>
<dbReference type="SUPFAM" id="SSF55729">
    <property type="entry name" value="Acyl-CoA N-acyltransferases (Nat)"/>
    <property type="match status" value="2"/>
</dbReference>
<feature type="domain" description="N-acetyltransferase" evidence="3">
    <location>
        <begin position="166"/>
        <end position="282"/>
    </location>
</feature>
<dbReference type="Gene3D" id="3.40.630.30">
    <property type="match status" value="2"/>
</dbReference>
<gene>
    <name evidence="4" type="ORF">DHW61_03110</name>
</gene>
<dbReference type="PANTHER" id="PTHR43420:SF44">
    <property type="entry name" value="ACETYLTRANSFERASE YPEA"/>
    <property type="match status" value="1"/>
</dbReference>
<evidence type="ECO:0000313" key="5">
    <source>
        <dbReference type="Proteomes" id="UP000262969"/>
    </source>
</evidence>
<dbReference type="PANTHER" id="PTHR43420">
    <property type="entry name" value="ACETYLTRANSFERASE"/>
    <property type="match status" value="1"/>
</dbReference>
<accession>A0A3D2X344</accession>
<evidence type="ECO:0000313" key="4">
    <source>
        <dbReference type="EMBL" id="HCL01396.1"/>
    </source>
</evidence>
<dbReference type="AlphaFoldDB" id="A0A3D2X344"/>
<organism evidence="4 5">
    <name type="scientific">Lachnoclostridium phytofermentans</name>
    <dbReference type="NCBI Taxonomy" id="66219"/>
    <lineage>
        <taxon>Bacteria</taxon>
        <taxon>Bacillati</taxon>
        <taxon>Bacillota</taxon>
        <taxon>Clostridia</taxon>
        <taxon>Lachnospirales</taxon>
        <taxon>Lachnospiraceae</taxon>
    </lineage>
</organism>
<dbReference type="InterPro" id="IPR016181">
    <property type="entry name" value="Acyl_CoA_acyltransferase"/>
</dbReference>